<keyword evidence="1" id="KW-1133">Transmembrane helix</keyword>
<dbReference type="Proteomes" id="UP000276133">
    <property type="component" value="Unassembled WGS sequence"/>
</dbReference>
<organism evidence="2 3">
    <name type="scientific">Brachionus plicatilis</name>
    <name type="common">Marine rotifer</name>
    <name type="synonym">Brachionus muelleri</name>
    <dbReference type="NCBI Taxonomy" id="10195"/>
    <lineage>
        <taxon>Eukaryota</taxon>
        <taxon>Metazoa</taxon>
        <taxon>Spiralia</taxon>
        <taxon>Gnathifera</taxon>
        <taxon>Rotifera</taxon>
        <taxon>Eurotatoria</taxon>
        <taxon>Monogononta</taxon>
        <taxon>Pseudotrocha</taxon>
        <taxon>Ploima</taxon>
        <taxon>Brachionidae</taxon>
        <taxon>Brachionus</taxon>
    </lineage>
</organism>
<name>A0A3M7S5Y7_BRAPC</name>
<dbReference type="AlphaFoldDB" id="A0A3M7S5Y7"/>
<comment type="caution">
    <text evidence="2">The sequence shown here is derived from an EMBL/GenBank/DDBJ whole genome shotgun (WGS) entry which is preliminary data.</text>
</comment>
<protein>
    <submittedName>
        <fullName evidence="2">Uncharacterized protein</fullName>
    </submittedName>
</protein>
<dbReference type="EMBL" id="REGN01001999">
    <property type="protein sequence ID" value="RNA31057.1"/>
    <property type="molecule type" value="Genomic_DNA"/>
</dbReference>
<keyword evidence="1" id="KW-0812">Transmembrane</keyword>
<proteinExistence type="predicted"/>
<feature type="transmembrane region" description="Helical" evidence="1">
    <location>
        <begin position="20"/>
        <end position="40"/>
    </location>
</feature>
<accession>A0A3M7S5Y7</accession>
<reference evidence="2 3" key="1">
    <citation type="journal article" date="2018" name="Sci. Rep.">
        <title>Genomic signatures of local adaptation to the degree of environmental predictability in rotifers.</title>
        <authorList>
            <person name="Franch-Gras L."/>
            <person name="Hahn C."/>
            <person name="Garcia-Roger E.M."/>
            <person name="Carmona M.J."/>
            <person name="Serra M."/>
            <person name="Gomez A."/>
        </authorList>
    </citation>
    <scope>NUCLEOTIDE SEQUENCE [LARGE SCALE GENOMIC DNA]</scope>
    <source>
        <strain evidence="2">HYR1</strain>
    </source>
</reference>
<sequence>MTFLSTTSLQDLNQILFEGKILFLPFFVNCNLAYLGDLFLKIFDFDEKIQNSFTEIAPRF</sequence>
<gene>
    <name evidence="2" type="ORF">BpHYR1_004716</name>
</gene>
<evidence type="ECO:0000313" key="3">
    <source>
        <dbReference type="Proteomes" id="UP000276133"/>
    </source>
</evidence>
<keyword evidence="3" id="KW-1185">Reference proteome</keyword>
<evidence type="ECO:0000256" key="1">
    <source>
        <dbReference type="SAM" id="Phobius"/>
    </source>
</evidence>
<evidence type="ECO:0000313" key="2">
    <source>
        <dbReference type="EMBL" id="RNA31057.1"/>
    </source>
</evidence>
<keyword evidence="1" id="KW-0472">Membrane</keyword>